<keyword evidence="3" id="KW-0067">ATP-binding</keyword>
<accession>A0A231H9X2</accession>
<dbReference type="AlphaFoldDB" id="A0A231H9X2"/>
<dbReference type="SUPFAM" id="SSF52402">
    <property type="entry name" value="Adenine nucleotide alpha hydrolases-like"/>
    <property type="match status" value="2"/>
</dbReference>
<dbReference type="InterPro" id="IPR006016">
    <property type="entry name" value="UspA"/>
</dbReference>
<dbReference type="RefSeq" id="WP_094025081.1">
    <property type="nucleotide sequence ID" value="NZ_NGAF01000003.1"/>
</dbReference>
<dbReference type="Proteomes" id="UP000215506">
    <property type="component" value="Unassembled WGS sequence"/>
</dbReference>
<dbReference type="InterPro" id="IPR014729">
    <property type="entry name" value="Rossmann-like_a/b/a_fold"/>
</dbReference>
<keyword evidence="6" id="KW-1185">Reference proteome</keyword>
<evidence type="ECO:0000256" key="1">
    <source>
        <dbReference type="ARBA" id="ARBA00008791"/>
    </source>
</evidence>
<comment type="similarity">
    <text evidence="1">Belongs to the universal stress protein A family.</text>
</comment>
<dbReference type="InterPro" id="IPR006015">
    <property type="entry name" value="Universal_stress_UspA"/>
</dbReference>
<dbReference type="EMBL" id="NGAF01000003">
    <property type="protein sequence ID" value="OXR45763.1"/>
    <property type="molecule type" value="Genomic_DNA"/>
</dbReference>
<dbReference type="PANTHER" id="PTHR46268:SF27">
    <property type="entry name" value="UNIVERSAL STRESS PROTEIN RV2623"/>
    <property type="match status" value="1"/>
</dbReference>
<dbReference type="PRINTS" id="PR01438">
    <property type="entry name" value="UNVRSLSTRESS"/>
</dbReference>
<evidence type="ECO:0000313" key="5">
    <source>
        <dbReference type="EMBL" id="OXR45763.1"/>
    </source>
</evidence>
<evidence type="ECO:0000256" key="3">
    <source>
        <dbReference type="ARBA" id="ARBA00022840"/>
    </source>
</evidence>
<dbReference type="Pfam" id="PF00582">
    <property type="entry name" value="Usp"/>
    <property type="match status" value="2"/>
</dbReference>
<gene>
    <name evidence="5" type="ORF">B7C42_02055</name>
</gene>
<name>A0A231H9X2_9NOCA</name>
<protein>
    <submittedName>
        <fullName evidence="5">Universal stress protein</fullName>
    </submittedName>
</protein>
<keyword evidence="2" id="KW-0547">Nucleotide-binding</keyword>
<proteinExistence type="inferred from homology"/>
<sequence>MTPDPASDIRHSAAAAVVVGVDGSGHADLAVDWAAGMAAQRGRELRIVHALDLNRIQLGIGSLDSPAAAMLSAARERGAALVERSAQRVQAVLPGLRISTEVVDRDPARALVNASVSAYVVVLAAHGTHRLAGHFGSTVSAVAAHATGPVLVVRTDPREEDRVHTEGPVVLGVDGGPVSEAAIGAAFEEAAERGAELVAVHVCHDVYYGQFADDPHILYSAREVEVRERAVLAERLAGWQEKYPDVPVTRQVSLADPGAVLLKSSSSAQLLVVGSRGRGAVLGALLGSTSHALVQHAWCPVMVVHPRP</sequence>
<dbReference type="Gene3D" id="3.40.50.620">
    <property type="entry name" value="HUPs"/>
    <property type="match status" value="2"/>
</dbReference>
<evidence type="ECO:0000313" key="6">
    <source>
        <dbReference type="Proteomes" id="UP000215506"/>
    </source>
</evidence>
<feature type="domain" description="UspA" evidence="4">
    <location>
        <begin position="17"/>
        <end position="154"/>
    </location>
</feature>
<evidence type="ECO:0000259" key="4">
    <source>
        <dbReference type="Pfam" id="PF00582"/>
    </source>
</evidence>
<reference evidence="5 6" key="1">
    <citation type="submission" date="2017-07" db="EMBL/GenBank/DDBJ databases">
        <title>First draft Genome Sequence of Nocardia cerradoensis isolated from human infection.</title>
        <authorList>
            <person name="Carrasco G."/>
        </authorList>
    </citation>
    <scope>NUCLEOTIDE SEQUENCE [LARGE SCALE GENOMIC DNA]</scope>
    <source>
        <strain evidence="5 6">CNM20130759</strain>
    </source>
</reference>
<organism evidence="5 6">
    <name type="scientific">Nocardia cerradoensis</name>
    <dbReference type="NCBI Taxonomy" id="85688"/>
    <lineage>
        <taxon>Bacteria</taxon>
        <taxon>Bacillati</taxon>
        <taxon>Actinomycetota</taxon>
        <taxon>Actinomycetes</taxon>
        <taxon>Mycobacteriales</taxon>
        <taxon>Nocardiaceae</taxon>
        <taxon>Nocardia</taxon>
    </lineage>
</organism>
<comment type="caution">
    <text evidence="5">The sequence shown here is derived from an EMBL/GenBank/DDBJ whole genome shotgun (WGS) entry which is preliminary data.</text>
</comment>
<dbReference type="PANTHER" id="PTHR46268">
    <property type="entry name" value="STRESS RESPONSE PROTEIN NHAX"/>
    <property type="match status" value="1"/>
</dbReference>
<dbReference type="GO" id="GO:0005524">
    <property type="term" value="F:ATP binding"/>
    <property type="evidence" value="ECO:0007669"/>
    <property type="project" value="UniProtKB-KW"/>
</dbReference>
<feature type="domain" description="UspA" evidence="4">
    <location>
        <begin position="169"/>
        <end position="305"/>
    </location>
</feature>
<evidence type="ECO:0000256" key="2">
    <source>
        <dbReference type="ARBA" id="ARBA00022741"/>
    </source>
</evidence>
<dbReference type="CDD" id="cd00293">
    <property type="entry name" value="USP-like"/>
    <property type="match status" value="1"/>
</dbReference>